<reference evidence="13 15" key="1">
    <citation type="submission" date="2018-08" db="EMBL/GenBank/DDBJ databases">
        <authorList>
            <consortium name="NARMS: The National Antimicrobial Resistance Monitoring System"/>
        </authorList>
    </citation>
    <scope>NUCLEOTIDE SEQUENCE [LARGE SCALE GENOMIC DNA]</scope>
    <source>
        <strain evidence="13 15">CVM N17C171</strain>
        <strain evidence="12 14">FSIS1711007</strain>
    </source>
</reference>
<evidence type="ECO:0000256" key="1">
    <source>
        <dbReference type="ARBA" id="ARBA00001286"/>
    </source>
</evidence>
<dbReference type="STRING" id="195.ATE51_01970"/>
<evidence type="ECO:0000256" key="8">
    <source>
        <dbReference type="ARBA" id="ARBA00049348"/>
    </source>
</evidence>
<dbReference type="EMBL" id="AACSIE010000010">
    <property type="protein sequence ID" value="EAL9205141.1"/>
    <property type="molecule type" value="Genomic_DNA"/>
</dbReference>
<dbReference type="InterPro" id="IPR014048">
    <property type="entry name" value="MethylDNA_cys_MeTrfase_DNA-bd"/>
</dbReference>
<dbReference type="GO" id="GO:0005737">
    <property type="term" value="C:cytoplasm"/>
    <property type="evidence" value="ECO:0007669"/>
    <property type="project" value="UniProtKB-SubCell"/>
</dbReference>
<gene>
    <name evidence="12" type="ORF">B9Q54_07570</name>
    <name evidence="13" type="ORF">DYU70_08275</name>
</gene>
<dbReference type="Proteomes" id="UP000411403">
    <property type="component" value="Unassembled WGS sequence"/>
</dbReference>
<accession>A0A1B3XA99</accession>
<comment type="catalytic activity">
    <reaction evidence="1 9">
        <text>a 4-O-methyl-thymidine in DNA + L-cysteinyl-[protein] = a thymidine in DNA + S-methyl-L-cysteinyl-[protein]</text>
        <dbReference type="Rhea" id="RHEA:53428"/>
        <dbReference type="Rhea" id="RHEA-COMP:10131"/>
        <dbReference type="Rhea" id="RHEA-COMP:10132"/>
        <dbReference type="Rhea" id="RHEA-COMP:13555"/>
        <dbReference type="Rhea" id="RHEA-COMP:13556"/>
        <dbReference type="ChEBI" id="CHEBI:29950"/>
        <dbReference type="ChEBI" id="CHEBI:82612"/>
        <dbReference type="ChEBI" id="CHEBI:137386"/>
        <dbReference type="ChEBI" id="CHEBI:137387"/>
        <dbReference type="EC" id="2.1.1.63"/>
    </reaction>
</comment>
<evidence type="ECO:0000313" key="12">
    <source>
        <dbReference type="EMBL" id="EAK5104120.1"/>
    </source>
</evidence>
<dbReference type="PANTHER" id="PTHR10815">
    <property type="entry name" value="METHYLATED-DNA--PROTEIN-CYSTEINE METHYLTRANSFERASE"/>
    <property type="match status" value="1"/>
</dbReference>
<keyword evidence="7 9" id="KW-0234">DNA repair</keyword>
<dbReference type="FunFam" id="1.10.10.10:FF:000214">
    <property type="entry name" value="Methylated-DNA--protein-cysteine methyltransferase"/>
    <property type="match status" value="1"/>
</dbReference>
<dbReference type="CDD" id="cd06445">
    <property type="entry name" value="ATase"/>
    <property type="match status" value="1"/>
</dbReference>
<evidence type="ECO:0000313" key="14">
    <source>
        <dbReference type="Proteomes" id="UP000409545"/>
    </source>
</evidence>
<evidence type="ECO:0000259" key="11">
    <source>
        <dbReference type="Pfam" id="PF02870"/>
    </source>
</evidence>
<dbReference type="GO" id="GO:0003908">
    <property type="term" value="F:methylated-DNA-[protein]-cysteine S-methyltransferase activity"/>
    <property type="evidence" value="ECO:0007669"/>
    <property type="project" value="UniProtKB-UniRule"/>
</dbReference>
<dbReference type="PROSITE" id="PS00374">
    <property type="entry name" value="MGMT"/>
    <property type="match status" value="1"/>
</dbReference>
<keyword evidence="3 9" id="KW-0963">Cytoplasm</keyword>
<evidence type="ECO:0000259" key="10">
    <source>
        <dbReference type="Pfam" id="PF01035"/>
    </source>
</evidence>
<evidence type="ECO:0000256" key="9">
    <source>
        <dbReference type="HAMAP-Rule" id="MF_00772"/>
    </source>
</evidence>
<comment type="similarity">
    <text evidence="2 9">Belongs to the MGMT family.</text>
</comment>
<dbReference type="EC" id="2.1.1.63" evidence="9"/>
<comment type="miscellaneous">
    <text evidence="9">This enzyme catalyzes only one turnover and therefore is not strictly catalytic. According to one definition, an enzyme is a biocatalyst that acts repeatedly and over many reaction cycles.</text>
</comment>
<evidence type="ECO:0000256" key="5">
    <source>
        <dbReference type="ARBA" id="ARBA00022679"/>
    </source>
</evidence>
<dbReference type="GO" id="GO:0032259">
    <property type="term" value="P:methylation"/>
    <property type="evidence" value="ECO:0007669"/>
    <property type="project" value="UniProtKB-KW"/>
</dbReference>
<dbReference type="GO" id="GO:0006307">
    <property type="term" value="P:DNA alkylation repair"/>
    <property type="evidence" value="ECO:0007669"/>
    <property type="project" value="UniProtKB-UniRule"/>
</dbReference>
<dbReference type="Proteomes" id="UP000409545">
    <property type="component" value="Unassembled WGS sequence"/>
</dbReference>
<feature type="domain" description="Methylated-DNA-[protein]-cysteine S-methyltransferase DNA binding" evidence="10">
    <location>
        <begin position="68"/>
        <end position="147"/>
    </location>
</feature>
<dbReference type="Gene3D" id="1.10.10.10">
    <property type="entry name" value="Winged helix-like DNA-binding domain superfamily/Winged helix DNA-binding domain"/>
    <property type="match status" value="1"/>
</dbReference>
<evidence type="ECO:0000256" key="3">
    <source>
        <dbReference type="ARBA" id="ARBA00022490"/>
    </source>
</evidence>
<dbReference type="InterPro" id="IPR036217">
    <property type="entry name" value="MethylDNA_cys_MeTrfase_DNAb"/>
</dbReference>
<organism evidence="13 15">
    <name type="scientific">Campylobacter coli</name>
    <dbReference type="NCBI Taxonomy" id="195"/>
    <lineage>
        <taxon>Bacteria</taxon>
        <taxon>Pseudomonadati</taxon>
        <taxon>Campylobacterota</taxon>
        <taxon>Epsilonproteobacteria</taxon>
        <taxon>Campylobacterales</taxon>
        <taxon>Campylobacteraceae</taxon>
        <taxon>Campylobacter</taxon>
    </lineage>
</organism>
<keyword evidence="4 9" id="KW-0489">Methyltransferase</keyword>
<dbReference type="InterPro" id="IPR001497">
    <property type="entry name" value="MethylDNA_cys_MeTrfase_AS"/>
</dbReference>
<dbReference type="OrthoDB" id="9802228at2"/>
<feature type="domain" description="Methylguanine DNA methyltransferase ribonuclease-like" evidence="11">
    <location>
        <begin position="2"/>
        <end position="62"/>
    </location>
</feature>
<comment type="caution">
    <text evidence="13">The sequence shown here is derived from an EMBL/GenBank/DDBJ whole genome shotgun (WGS) entry which is preliminary data.</text>
</comment>
<dbReference type="InterPro" id="IPR036388">
    <property type="entry name" value="WH-like_DNA-bd_sf"/>
</dbReference>
<dbReference type="InterPro" id="IPR008332">
    <property type="entry name" value="MethylG_MeTrfase_N"/>
</dbReference>
<comment type="function">
    <text evidence="9">Involved in the cellular defense against the biological effects of O6-methylguanine (O6-MeG) and O4-methylthymine (O4-MeT) in DNA. Repairs the methylated nucleobase in DNA by stoichiometrically transferring the methyl group to a cysteine residue in the enzyme. This is a suicide reaction: the enzyme is irreversibly inactivated.</text>
</comment>
<dbReference type="NCBIfam" id="TIGR00589">
    <property type="entry name" value="ogt"/>
    <property type="match status" value="1"/>
</dbReference>
<dbReference type="HAMAP" id="MF_00772">
    <property type="entry name" value="OGT"/>
    <property type="match status" value="1"/>
</dbReference>
<dbReference type="EMBL" id="AACGUZ010000014">
    <property type="protein sequence ID" value="EAK5104120.1"/>
    <property type="molecule type" value="Genomic_DNA"/>
</dbReference>
<protein>
    <recommendedName>
        <fullName evidence="9">Methylated-DNA--protein-cysteine methyltransferase</fullName>
        <ecNumber evidence="9">2.1.1.63</ecNumber>
    </recommendedName>
    <alternativeName>
        <fullName evidence="9">6-O-methylguanine-DNA methyltransferase</fullName>
        <shortName evidence="9">MGMT</shortName>
    </alternativeName>
    <alternativeName>
        <fullName evidence="9">O-6-methylguanine-DNA-alkyltransferase</fullName>
    </alternativeName>
</protein>
<dbReference type="SUPFAM" id="SSF53155">
    <property type="entry name" value="Methylated DNA-protein cysteine methyltransferase domain"/>
    <property type="match status" value="1"/>
</dbReference>
<evidence type="ECO:0000256" key="6">
    <source>
        <dbReference type="ARBA" id="ARBA00022763"/>
    </source>
</evidence>
<dbReference type="InterPro" id="IPR023546">
    <property type="entry name" value="MGMT"/>
</dbReference>
<dbReference type="Pfam" id="PF02870">
    <property type="entry name" value="Methyltransf_1N"/>
    <property type="match status" value="1"/>
</dbReference>
<name>A0A1B3XA99_CAMCO</name>
<sequence length="158" mass="18175">MFKVYYKIPFCYLSLHSNGDFLTKIDFCDRLDIENTCPLLEFAKEELRLYFAKKLQKFQTPLWIQGSDFEQKVYKELINIPYAKLVTYKEIAININHPKAFRAVGNANSKNLIPIFIPCHRVIASNGLGGYNGGLAIKRFLLECEGVDLSQFKNKLGD</sequence>
<comment type="catalytic activity">
    <reaction evidence="8 9">
        <text>a 6-O-methyl-2'-deoxyguanosine in DNA + L-cysteinyl-[protein] = S-methyl-L-cysteinyl-[protein] + a 2'-deoxyguanosine in DNA</text>
        <dbReference type="Rhea" id="RHEA:24000"/>
        <dbReference type="Rhea" id="RHEA-COMP:10131"/>
        <dbReference type="Rhea" id="RHEA-COMP:10132"/>
        <dbReference type="Rhea" id="RHEA-COMP:11367"/>
        <dbReference type="Rhea" id="RHEA-COMP:11368"/>
        <dbReference type="ChEBI" id="CHEBI:29950"/>
        <dbReference type="ChEBI" id="CHEBI:82612"/>
        <dbReference type="ChEBI" id="CHEBI:85445"/>
        <dbReference type="ChEBI" id="CHEBI:85448"/>
        <dbReference type="EC" id="2.1.1.63"/>
    </reaction>
</comment>
<evidence type="ECO:0000313" key="15">
    <source>
        <dbReference type="Proteomes" id="UP000411403"/>
    </source>
</evidence>
<feature type="active site" description="Nucleophile; methyl group acceptor" evidence="9">
    <location>
        <position position="119"/>
    </location>
</feature>
<keyword evidence="5 9" id="KW-0808">Transferase</keyword>
<evidence type="ECO:0000313" key="13">
    <source>
        <dbReference type="EMBL" id="EAL9205141.1"/>
    </source>
</evidence>
<dbReference type="AlphaFoldDB" id="A0A1B3XA99"/>
<comment type="subcellular location">
    <subcellularLocation>
        <location evidence="9">Cytoplasm</location>
    </subcellularLocation>
</comment>
<dbReference type="SUPFAM" id="SSF46767">
    <property type="entry name" value="Methylated DNA-protein cysteine methyltransferase, C-terminal domain"/>
    <property type="match status" value="1"/>
</dbReference>
<evidence type="ECO:0000256" key="2">
    <source>
        <dbReference type="ARBA" id="ARBA00008711"/>
    </source>
</evidence>
<keyword evidence="6 9" id="KW-0227">DNA damage</keyword>
<proteinExistence type="inferred from homology"/>
<dbReference type="PANTHER" id="PTHR10815:SF13">
    <property type="entry name" value="METHYLATED-DNA--PROTEIN-CYSTEINE METHYLTRANSFERASE"/>
    <property type="match status" value="1"/>
</dbReference>
<dbReference type="Pfam" id="PF01035">
    <property type="entry name" value="DNA_binding_1"/>
    <property type="match status" value="1"/>
</dbReference>
<dbReference type="RefSeq" id="WP_002776767.1">
    <property type="nucleotide sequence ID" value="NZ_AANHVQ020000006.1"/>
</dbReference>
<dbReference type="InterPro" id="IPR036631">
    <property type="entry name" value="MGMT_N_sf"/>
</dbReference>
<evidence type="ECO:0000256" key="7">
    <source>
        <dbReference type="ARBA" id="ARBA00023204"/>
    </source>
</evidence>
<evidence type="ECO:0000256" key="4">
    <source>
        <dbReference type="ARBA" id="ARBA00022603"/>
    </source>
</evidence>